<name>A0A0L6UA95_9BASI</name>
<dbReference type="AlphaFoldDB" id="A0A0L6UA95"/>
<keyword evidence="3" id="KW-1185">Reference proteome</keyword>
<reference evidence="2 3" key="1">
    <citation type="submission" date="2015-08" db="EMBL/GenBank/DDBJ databases">
        <title>Next Generation Sequencing and Analysis of the Genome of Puccinia sorghi L Schw, the Causal Agent of Maize Common Rust.</title>
        <authorList>
            <person name="Rochi L."/>
            <person name="Burguener G."/>
            <person name="Darino M."/>
            <person name="Turjanski A."/>
            <person name="Kreff E."/>
            <person name="Dieguez M.J."/>
            <person name="Sacco F."/>
        </authorList>
    </citation>
    <scope>NUCLEOTIDE SEQUENCE [LARGE SCALE GENOMIC DNA]</scope>
    <source>
        <strain evidence="2 3">RO10H11247</strain>
    </source>
</reference>
<sequence length="522" mass="58832">MNSSAMPPLNINITRPYKLDTHQNNNLNRILNPFRSFLRLLLHLTFHLILFYLIRPKPRPVSKSTTPINSSLPPNYLLLPKQSSFNQKKKLSKSPKNNLAAVLITTNDFNPLSLQLALDFATIGYHVFIQVSSHSQLTRLIIRWQRLKSKLLINQQQNQNYYYHHHQNNINKHSILHQIFFSSNHQKQQQHQTPPPGTIIPLLYLTHDISQRLEAISTISAYLCQNNIDMLSLINIINPHRIRKSYTTSSSTSPTSPTFPLSRPNHTTPLSTPSSPSISCRPLTGISSPSAQSEQYINSIQSPPMPPSLPTCSSSSCHNNELYNYEPLPLTISSENYVFDAFGDVLLGPLSTIQDLLLLLKHHRGRIINIWDAHRYPKSGLNKILLDAFQQTNRVLQSELEPLDIPVSAIFQPTANSFNPPTRTAQSILTRDSRSLLSETSDSDLLDIFTKNTAESMSDEALRLQTYSSLSLSQSFDMVRSALETNYPCPIYPIGIREVVDQISQLSGLGSTLSKIESLLGV</sequence>
<dbReference type="OrthoDB" id="498125at2759"/>
<dbReference type="VEuPathDB" id="FungiDB:VP01_88g2"/>
<gene>
    <name evidence="2" type="ORF">VP01_88g2</name>
</gene>
<comment type="caution">
    <text evidence="2">The sequence shown here is derived from an EMBL/GenBank/DDBJ whole genome shotgun (WGS) entry which is preliminary data.</text>
</comment>
<feature type="region of interest" description="Disordered" evidence="1">
    <location>
        <begin position="246"/>
        <end position="284"/>
    </location>
</feature>
<accession>A0A0L6UA95</accession>
<feature type="compositionally biased region" description="Low complexity" evidence="1">
    <location>
        <begin position="267"/>
        <end position="279"/>
    </location>
</feature>
<protein>
    <submittedName>
        <fullName evidence="2">Uncharacterized protein</fullName>
    </submittedName>
</protein>
<evidence type="ECO:0000313" key="3">
    <source>
        <dbReference type="Proteomes" id="UP000037035"/>
    </source>
</evidence>
<evidence type="ECO:0000256" key="1">
    <source>
        <dbReference type="SAM" id="MobiDB-lite"/>
    </source>
</evidence>
<feature type="compositionally biased region" description="Low complexity" evidence="1">
    <location>
        <begin position="247"/>
        <end position="258"/>
    </location>
</feature>
<evidence type="ECO:0000313" key="2">
    <source>
        <dbReference type="EMBL" id="KNZ44710.1"/>
    </source>
</evidence>
<dbReference type="Proteomes" id="UP000037035">
    <property type="component" value="Unassembled WGS sequence"/>
</dbReference>
<dbReference type="EMBL" id="LAVV01014493">
    <property type="protein sequence ID" value="KNZ44710.1"/>
    <property type="molecule type" value="Genomic_DNA"/>
</dbReference>
<dbReference type="STRING" id="27349.A0A0L6UA95"/>
<proteinExistence type="predicted"/>
<organism evidence="2 3">
    <name type="scientific">Puccinia sorghi</name>
    <dbReference type="NCBI Taxonomy" id="27349"/>
    <lineage>
        <taxon>Eukaryota</taxon>
        <taxon>Fungi</taxon>
        <taxon>Dikarya</taxon>
        <taxon>Basidiomycota</taxon>
        <taxon>Pucciniomycotina</taxon>
        <taxon>Pucciniomycetes</taxon>
        <taxon>Pucciniales</taxon>
        <taxon>Pucciniaceae</taxon>
        <taxon>Puccinia</taxon>
    </lineage>
</organism>